<dbReference type="STRING" id="56857.A0A200PT85"/>
<dbReference type="FunCoup" id="A0A200PT85">
    <property type="interactions" value="512"/>
</dbReference>
<gene>
    <name evidence="2" type="ORF">BVC80_8619g11</name>
</gene>
<dbReference type="OrthoDB" id="1933196at2759"/>
<protein>
    <submittedName>
        <fullName evidence="2">Uncharacterized protein</fullName>
    </submittedName>
</protein>
<name>A0A200PT85_MACCD</name>
<reference evidence="2 3" key="1">
    <citation type="journal article" date="2017" name="Mol. Plant">
        <title>The Genome of Medicinal Plant Macleaya cordata Provides New Insights into Benzylisoquinoline Alkaloids Metabolism.</title>
        <authorList>
            <person name="Liu X."/>
            <person name="Liu Y."/>
            <person name="Huang P."/>
            <person name="Ma Y."/>
            <person name="Qing Z."/>
            <person name="Tang Q."/>
            <person name="Cao H."/>
            <person name="Cheng P."/>
            <person name="Zheng Y."/>
            <person name="Yuan Z."/>
            <person name="Zhou Y."/>
            <person name="Liu J."/>
            <person name="Tang Z."/>
            <person name="Zhuo Y."/>
            <person name="Zhang Y."/>
            <person name="Yu L."/>
            <person name="Huang J."/>
            <person name="Yang P."/>
            <person name="Peng Q."/>
            <person name="Zhang J."/>
            <person name="Jiang W."/>
            <person name="Zhang Z."/>
            <person name="Lin K."/>
            <person name="Ro D.K."/>
            <person name="Chen X."/>
            <person name="Xiong X."/>
            <person name="Shang Y."/>
            <person name="Huang S."/>
            <person name="Zeng J."/>
        </authorList>
    </citation>
    <scope>NUCLEOTIDE SEQUENCE [LARGE SCALE GENOMIC DNA]</scope>
    <source>
        <strain evidence="3">cv. BLH2017</strain>
        <tissue evidence="2">Root</tissue>
    </source>
</reference>
<evidence type="ECO:0000256" key="1">
    <source>
        <dbReference type="SAM" id="Coils"/>
    </source>
</evidence>
<evidence type="ECO:0000313" key="2">
    <source>
        <dbReference type="EMBL" id="OVA01431.1"/>
    </source>
</evidence>
<dbReference type="InParanoid" id="A0A200PT85"/>
<sequence length="87" mass="10133">MEEIEASRKRIKKTMEEEENLIEADEEAEPAVVGSEEMELLINGVLERIERFTQLVSELLEAGKTLFKDLTNEFEDRMITQDTQRTD</sequence>
<feature type="coiled-coil region" evidence="1">
    <location>
        <begin position="1"/>
        <end position="28"/>
    </location>
</feature>
<keyword evidence="3" id="KW-1185">Reference proteome</keyword>
<dbReference type="AlphaFoldDB" id="A0A200PT85"/>
<organism evidence="2 3">
    <name type="scientific">Macleaya cordata</name>
    <name type="common">Five-seeded plume-poppy</name>
    <name type="synonym">Bocconia cordata</name>
    <dbReference type="NCBI Taxonomy" id="56857"/>
    <lineage>
        <taxon>Eukaryota</taxon>
        <taxon>Viridiplantae</taxon>
        <taxon>Streptophyta</taxon>
        <taxon>Embryophyta</taxon>
        <taxon>Tracheophyta</taxon>
        <taxon>Spermatophyta</taxon>
        <taxon>Magnoliopsida</taxon>
        <taxon>Ranunculales</taxon>
        <taxon>Papaveraceae</taxon>
        <taxon>Papaveroideae</taxon>
        <taxon>Macleaya</taxon>
    </lineage>
</organism>
<dbReference type="PANTHER" id="PTHR35500">
    <property type="entry name" value="OS03G0108700 PROTEIN"/>
    <property type="match status" value="1"/>
</dbReference>
<dbReference type="PANTHER" id="PTHR35500:SF1">
    <property type="entry name" value="OS03G0108700 PROTEIN"/>
    <property type="match status" value="1"/>
</dbReference>
<dbReference type="EMBL" id="MVGT01004082">
    <property type="protein sequence ID" value="OVA01431.1"/>
    <property type="molecule type" value="Genomic_DNA"/>
</dbReference>
<comment type="caution">
    <text evidence="2">The sequence shown here is derived from an EMBL/GenBank/DDBJ whole genome shotgun (WGS) entry which is preliminary data.</text>
</comment>
<evidence type="ECO:0000313" key="3">
    <source>
        <dbReference type="Proteomes" id="UP000195402"/>
    </source>
</evidence>
<proteinExistence type="predicted"/>
<accession>A0A200PT85</accession>
<keyword evidence="1" id="KW-0175">Coiled coil</keyword>
<dbReference type="Proteomes" id="UP000195402">
    <property type="component" value="Unassembled WGS sequence"/>
</dbReference>